<dbReference type="PANTHER" id="PTHR38030:SF2">
    <property type="entry name" value="PROTOPORPHYRINOGEN IX DEHYDROGENASE [QUINONE]"/>
    <property type="match status" value="1"/>
</dbReference>
<feature type="transmembrane region" description="Helical" evidence="1">
    <location>
        <begin position="46"/>
        <end position="64"/>
    </location>
</feature>
<evidence type="ECO:0000313" key="3">
    <source>
        <dbReference type="EMBL" id="RRK34092.1"/>
    </source>
</evidence>
<name>A0A426DMS7_9FIRM</name>
<feature type="domain" description="Flavodoxin" evidence="2">
    <location>
        <begin position="5"/>
        <end position="139"/>
    </location>
</feature>
<protein>
    <submittedName>
        <fullName evidence="3">Flavodoxin</fullName>
    </submittedName>
</protein>
<dbReference type="InterPro" id="IPR052200">
    <property type="entry name" value="Protoporphyrinogen_IX_DH"/>
</dbReference>
<dbReference type="RefSeq" id="WP_125129260.1">
    <property type="nucleotide sequence ID" value="NZ_RHJS01000002.1"/>
</dbReference>
<dbReference type="Pfam" id="PF12724">
    <property type="entry name" value="Flavodoxin_5"/>
    <property type="match status" value="1"/>
</dbReference>
<comment type="caution">
    <text evidence="3">The sequence shown here is derived from an EMBL/GenBank/DDBJ whole genome shotgun (WGS) entry which is preliminary data.</text>
</comment>
<reference evidence="3" key="1">
    <citation type="submission" date="2018-10" db="EMBL/GenBank/DDBJ databases">
        <title>Schaedlerella arabinophila gen. nov. sp. nov., isolated from the mouse intestinal tract and comparative analysis with the genome of the closely related altered Schaedler flora strain ASF502.</title>
        <authorList>
            <person name="Miyake S."/>
            <person name="Soh M."/>
            <person name="Seedorf H."/>
        </authorList>
    </citation>
    <scope>NUCLEOTIDE SEQUENCE [LARGE SCALE GENOMIC DNA]</scope>
    <source>
        <strain evidence="3">DSM 106076</strain>
    </source>
</reference>
<proteinExistence type="predicted"/>
<dbReference type="InterPro" id="IPR029039">
    <property type="entry name" value="Flavoprotein-like_sf"/>
</dbReference>
<dbReference type="GO" id="GO:0010181">
    <property type="term" value="F:FMN binding"/>
    <property type="evidence" value="ECO:0007669"/>
    <property type="project" value="TreeGrafter"/>
</dbReference>
<dbReference type="GO" id="GO:0070819">
    <property type="term" value="F:menaquinone-dependent protoporphyrinogen oxidase activity"/>
    <property type="evidence" value="ECO:0007669"/>
    <property type="project" value="TreeGrafter"/>
</dbReference>
<accession>A0A426DMS7</accession>
<dbReference type="Proteomes" id="UP000274920">
    <property type="component" value="Unassembled WGS sequence"/>
</dbReference>
<organism evidence="3 4">
    <name type="scientific">Schaedlerella arabinosiphila</name>
    <dbReference type="NCBI Taxonomy" id="2044587"/>
    <lineage>
        <taxon>Bacteria</taxon>
        <taxon>Bacillati</taxon>
        <taxon>Bacillota</taxon>
        <taxon>Clostridia</taxon>
        <taxon>Lachnospirales</taxon>
        <taxon>Lachnospiraceae</taxon>
        <taxon>Schaedlerella</taxon>
    </lineage>
</organism>
<keyword evidence="1" id="KW-0472">Membrane</keyword>
<evidence type="ECO:0000259" key="2">
    <source>
        <dbReference type="Pfam" id="PF12724"/>
    </source>
</evidence>
<dbReference type="SUPFAM" id="SSF52218">
    <property type="entry name" value="Flavoproteins"/>
    <property type="match status" value="1"/>
</dbReference>
<keyword evidence="4" id="KW-1185">Reference proteome</keyword>
<keyword evidence="1" id="KW-0812">Transmembrane</keyword>
<sequence>MEKGIIVYQSKYGATKKYAEWLQAMTDYHCVETSKAAVNEVAQYETIILCGGIYASGIAGLSFLKKNIDKLKNKKIAILCVGASPYDEGAFTAIKEHNLTGNLRDIPLFYGRGAWNESKMKFMDRTLCKMLQKSVAKKDPNTYEPWMKALMCAVGQDCDWTDKKYLIPLMDFLKK</sequence>
<evidence type="ECO:0000256" key="1">
    <source>
        <dbReference type="SAM" id="Phobius"/>
    </source>
</evidence>
<gene>
    <name evidence="3" type="ORF">EBB54_24145</name>
</gene>
<dbReference type="PANTHER" id="PTHR38030">
    <property type="entry name" value="PROTOPORPHYRINOGEN IX DEHYDROGENASE [MENAQUINONE]"/>
    <property type="match status" value="1"/>
</dbReference>
<keyword evidence="1" id="KW-1133">Transmembrane helix</keyword>
<dbReference type="AlphaFoldDB" id="A0A426DMS7"/>
<dbReference type="GO" id="GO:0006783">
    <property type="term" value="P:heme biosynthetic process"/>
    <property type="evidence" value="ECO:0007669"/>
    <property type="project" value="TreeGrafter"/>
</dbReference>
<dbReference type="EMBL" id="RHJS01000002">
    <property type="protein sequence ID" value="RRK34092.1"/>
    <property type="molecule type" value="Genomic_DNA"/>
</dbReference>
<dbReference type="InterPro" id="IPR026816">
    <property type="entry name" value="Flavodoxin_dom"/>
</dbReference>
<dbReference type="Gene3D" id="3.40.50.360">
    <property type="match status" value="1"/>
</dbReference>
<evidence type="ECO:0000313" key="4">
    <source>
        <dbReference type="Proteomes" id="UP000274920"/>
    </source>
</evidence>